<organism evidence="3 4">
    <name type="scientific">Altericroceibacterium endophyticum</name>
    <dbReference type="NCBI Taxonomy" id="1808508"/>
    <lineage>
        <taxon>Bacteria</taxon>
        <taxon>Pseudomonadati</taxon>
        <taxon>Pseudomonadota</taxon>
        <taxon>Alphaproteobacteria</taxon>
        <taxon>Sphingomonadales</taxon>
        <taxon>Erythrobacteraceae</taxon>
        <taxon>Altericroceibacterium</taxon>
    </lineage>
</organism>
<accession>A0A6I4T244</accession>
<feature type="transmembrane region" description="Helical" evidence="1">
    <location>
        <begin position="255"/>
        <end position="279"/>
    </location>
</feature>
<evidence type="ECO:0000256" key="1">
    <source>
        <dbReference type="SAM" id="Phobius"/>
    </source>
</evidence>
<dbReference type="Proteomes" id="UP000438476">
    <property type="component" value="Unassembled WGS sequence"/>
</dbReference>
<reference evidence="3 4" key="1">
    <citation type="submission" date="2019-12" db="EMBL/GenBank/DDBJ databases">
        <title>Genomic-based taxomic classification of the family Erythrobacteraceae.</title>
        <authorList>
            <person name="Xu L."/>
        </authorList>
    </citation>
    <scope>NUCLEOTIDE SEQUENCE [LARGE SCALE GENOMIC DNA]</scope>
    <source>
        <strain evidence="3 4">LMG 29518</strain>
    </source>
</reference>
<dbReference type="RefSeq" id="WP_160734741.1">
    <property type="nucleotide sequence ID" value="NZ_WTYT01000001.1"/>
</dbReference>
<dbReference type="PIRSF" id="PIRSF026631">
    <property type="entry name" value="UCP026631"/>
    <property type="match status" value="1"/>
</dbReference>
<dbReference type="PANTHER" id="PTHR34473">
    <property type="entry name" value="UPF0699 TRANSMEMBRANE PROTEIN YDBS"/>
    <property type="match status" value="1"/>
</dbReference>
<keyword evidence="4" id="KW-1185">Reference proteome</keyword>
<feature type="domain" description="YdbS-like PH" evidence="2">
    <location>
        <begin position="285"/>
        <end position="340"/>
    </location>
</feature>
<evidence type="ECO:0000313" key="4">
    <source>
        <dbReference type="Proteomes" id="UP000438476"/>
    </source>
</evidence>
<keyword evidence="1" id="KW-0472">Membrane</keyword>
<dbReference type="EMBL" id="WTYT01000001">
    <property type="protein sequence ID" value="MXO64291.1"/>
    <property type="molecule type" value="Genomic_DNA"/>
</dbReference>
<dbReference type="PANTHER" id="PTHR34473:SF2">
    <property type="entry name" value="UPF0699 TRANSMEMBRANE PROTEIN YDBT"/>
    <property type="match status" value="1"/>
</dbReference>
<dbReference type="AlphaFoldDB" id="A0A6I4T244"/>
<name>A0A6I4T244_9SPHN</name>
<dbReference type="InterPro" id="IPR005182">
    <property type="entry name" value="YdbS-like_PH"/>
</dbReference>
<dbReference type="Pfam" id="PF03703">
    <property type="entry name" value="bPH_2"/>
    <property type="match status" value="3"/>
</dbReference>
<gene>
    <name evidence="3" type="ORF">GRI91_00755</name>
</gene>
<feature type="transmembrane region" description="Helical" evidence="1">
    <location>
        <begin position="198"/>
        <end position="218"/>
    </location>
</feature>
<feature type="domain" description="YdbS-like PH" evidence="2">
    <location>
        <begin position="73"/>
        <end position="150"/>
    </location>
</feature>
<keyword evidence="1" id="KW-1133">Transmembrane helix</keyword>
<dbReference type="InterPro" id="IPR014529">
    <property type="entry name" value="UCP026631"/>
</dbReference>
<evidence type="ECO:0000313" key="3">
    <source>
        <dbReference type="EMBL" id="MXO64291.1"/>
    </source>
</evidence>
<protein>
    <submittedName>
        <fullName evidence="3">PH domain-containing protein</fullName>
    </submittedName>
</protein>
<feature type="transmembrane region" description="Helical" evidence="1">
    <location>
        <begin position="52"/>
        <end position="72"/>
    </location>
</feature>
<keyword evidence="1" id="KW-0812">Transmembrane</keyword>
<dbReference type="OrthoDB" id="8481729at2"/>
<sequence length="518" mass="57254">MSEERGIPEGAGQRTHPLGLIVRAIEDMRQAILPIVAAFFGSRAFVDRGPALVVGAAVVIIAFNVGTAWLGWIRREYFVGAEDIRLESGIFSREARSVPFERIQDVSLEEKFLPRLLGLATVRFETGAGGKDEMALSYVTLQEGARLRELVRARRDEGALPNADPEGDPTGNMAQSADAVERPAAQDRLLFSMGPLRLLTLGVFEFSLIAFALLFGLAQQLEFMLPFDLWEPDNWRGLAENQQEMLSGWGPFAQVLLVALALGSLSLAGFATGIIRIFARDWGFRLDRTAKGFRRRRGLLTRTDVVMPIHRVQAVQIRTGMIRRLFGWYSLRFVSLAQDTRSASHDVAPLARLAELDPIIREAGQTPPSDALKWHFPSPKHWIMRGSLLMVPILALAIGAWLEFDLWLGAAIGLIGSGLNLIGNAIAWRRTRWACDDRQIYLREGLLTPELSIAARIKLQSAEITQGPFGRMLNYADLHFGLAGGKMSIHGIDRRSAMALRGAVMESAAKVGFSDLPH</sequence>
<proteinExistence type="predicted"/>
<feature type="domain" description="YdbS-like PH" evidence="2">
    <location>
        <begin position="428"/>
        <end position="501"/>
    </location>
</feature>
<evidence type="ECO:0000259" key="2">
    <source>
        <dbReference type="Pfam" id="PF03703"/>
    </source>
</evidence>
<comment type="caution">
    <text evidence="3">The sequence shown here is derived from an EMBL/GenBank/DDBJ whole genome shotgun (WGS) entry which is preliminary data.</text>
</comment>
<feature type="transmembrane region" description="Helical" evidence="1">
    <location>
        <begin position="407"/>
        <end position="428"/>
    </location>
</feature>
<feature type="transmembrane region" description="Helical" evidence="1">
    <location>
        <begin position="382"/>
        <end position="401"/>
    </location>
</feature>